<keyword evidence="4" id="KW-1185">Reference proteome</keyword>
<reference evidence="3 4" key="1">
    <citation type="journal article" date="2009" name="Stand. Genomic Sci.">
        <title>Complete genome sequence of Sanguibacter keddieii type strain (ST-74).</title>
        <authorList>
            <person name="Ivanova N."/>
            <person name="Sikorski J."/>
            <person name="Sims D."/>
            <person name="Brettin T."/>
            <person name="Detter J.C."/>
            <person name="Han C."/>
            <person name="Lapidus A."/>
            <person name="Copeland A."/>
            <person name="Glavina Del Rio T."/>
            <person name="Nolan M."/>
            <person name="Chen F."/>
            <person name="Lucas S."/>
            <person name="Tice H."/>
            <person name="Cheng J.F."/>
            <person name="Bruce D."/>
            <person name="Goodwin L."/>
            <person name="Pitluck S."/>
            <person name="Pati A."/>
            <person name="Mavromatis K."/>
            <person name="Chen A."/>
            <person name="Palaniappan K."/>
            <person name="D'haeseleer P."/>
            <person name="Chain P."/>
            <person name="Bristow J."/>
            <person name="Eisen J.A."/>
            <person name="Markowitz V."/>
            <person name="Hugenholtz P."/>
            <person name="Goker M."/>
            <person name="Pukall R."/>
            <person name="Klenk H.P."/>
            <person name="Kyrpides N.C."/>
        </authorList>
    </citation>
    <scope>NUCLEOTIDE SEQUENCE [LARGE SCALE GENOMIC DNA]</scope>
    <source>
        <strain evidence="4">ATCC 51767 / DSM 10542 / NCFB 3025 / ST-74</strain>
    </source>
</reference>
<name>D1BKU4_SANKS</name>
<gene>
    <name evidence="3" type="ordered locus">Sked_26670</name>
</gene>
<evidence type="ECO:0000313" key="3">
    <source>
        <dbReference type="EMBL" id="ACZ22571.1"/>
    </source>
</evidence>
<organism evidence="3 4">
    <name type="scientific">Sanguibacter keddieii (strain ATCC 51767 / DSM 10542 / NCFB 3025 / ST-74)</name>
    <dbReference type="NCBI Taxonomy" id="446469"/>
    <lineage>
        <taxon>Bacteria</taxon>
        <taxon>Bacillati</taxon>
        <taxon>Actinomycetota</taxon>
        <taxon>Actinomycetes</taxon>
        <taxon>Micrococcales</taxon>
        <taxon>Sanguibacteraceae</taxon>
        <taxon>Sanguibacter</taxon>
    </lineage>
</organism>
<feature type="compositionally biased region" description="Polar residues" evidence="1">
    <location>
        <begin position="207"/>
        <end position="216"/>
    </location>
</feature>
<dbReference type="KEGG" id="ske:Sked_26670"/>
<dbReference type="EMBL" id="CP001819">
    <property type="protein sequence ID" value="ACZ22571.1"/>
    <property type="molecule type" value="Genomic_DNA"/>
</dbReference>
<evidence type="ECO:0000313" key="4">
    <source>
        <dbReference type="Proteomes" id="UP000000322"/>
    </source>
</evidence>
<protein>
    <recommendedName>
        <fullName evidence="2">Pvc16 N-terminal domain-containing protein</fullName>
    </recommendedName>
</protein>
<dbReference type="Proteomes" id="UP000000322">
    <property type="component" value="Chromosome"/>
</dbReference>
<feature type="domain" description="Pvc16 N-terminal" evidence="2">
    <location>
        <begin position="10"/>
        <end position="170"/>
    </location>
</feature>
<dbReference type="HOGENOM" id="CLU_1276862_0_0_11"/>
<evidence type="ECO:0000259" key="2">
    <source>
        <dbReference type="Pfam" id="PF14065"/>
    </source>
</evidence>
<accession>D1BKU4</accession>
<dbReference type="eggNOG" id="ENOG502ZDRH">
    <property type="taxonomic scope" value="Bacteria"/>
</dbReference>
<proteinExistence type="predicted"/>
<dbReference type="InterPro" id="IPR025351">
    <property type="entry name" value="Pvc16_N"/>
</dbReference>
<dbReference type="Pfam" id="PF14065">
    <property type="entry name" value="Pvc16_N"/>
    <property type="match status" value="1"/>
</dbReference>
<feature type="region of interest" description="Disordered" evidence="1">
    <location>
        <begin position="180"/>
        <end position="216"/>
    </location>
</feature>
<sequence>MAGRVLIPAVEDALTAYLDRAVPLSGHQATVSFDPPTPAWAEQTTGRTVSMFLVGITRSPQPPRASAPRASSEGRIERRAPLPLVQLSYLVSSWAEDVRAEHGLLGDVLTRLMTAQVLPEWAVEAELSSSVQVALAADDVLAVTHLWRSLGAPHRAGFVLQVTVASDAFDWELAPPSVTDVSTSASVLPRPTPGDATTPGIGPRRSGTPTRGTDQG</sequence>
<evidence type="ECO:0000256" key="1">
    <source>
        <dbReference type="SAM" id="MobiDB-lite"/>
    </source>
</evidence>
<dbReference type="STRING" id="446469.Sked_26670"/>
<dbReference type="AlphaFoldDB" id="D1BKU4"/>